<reference evidence="10" key="1">
    <citation type="journal article" date="2020" name="Stud. Mycol.">
        <title>101 Dothideomycetes genomes: a test case for predicting lifestyles and emergence of pathogens.</title>
        <authorList>
            <person name="Haridas S."/>
            <person name="Albert R."/>
            <person name="Binder M."/>
            <person name="Bloem J."/>
            <person name="Labutti K."/>
            <person name="Salamov A."/>
            <person name="Andreopoulos B."/>
            <person name="Baker S."/>
            <person name="Barry K."/>
            <person name="Bills G."/>
            <person name="Bluhm B."/>
            <person name="Cannon C."/>
            <person name="Castanera R."/>
            <person name="Culley D."/>
            <person name="Daum C."/>
            <person name="Ezra D."/>
            <person name="Gonzalez J."/>
            <person name="Henrissat B."/>
            <person name="Kuo A."/>
            <person name="Liang C."/>
            <person name="Lipzen A."/>
            <person name="Lutzoni F."/>
            <person name="Magnuson J."/>
            <person name="Mondo S."/>
            <person name="Nolan M."/>
            <person name="Ohm R."/>
            <person name="Pangilinan J."/>
            <person name="Park H.-J."/>
            <person name="Ramirez L."/>
            <person name="Alfaro M."/>
            <person name="Sun H."/>
            <person name="Tritt A."/>
            <person name="Yoshinaga Y."/>
            <person name="Zwiers L.-H."/>
            <person name="Turgeon B."/>
            <person name="Goodwin S."/>
            <person name="Spatafora J."/>
            <person name="Crous P."/>
            <person name="Grigoriev I."/>
        </authorList>
    </citation>
    <scope>NUCLEOTIDE SEQUENCE</scope>
    <source>
        <strain evidence="10">Tuck. ex Michener</strain>
    </source>
</reference>
<dbReference type="PANTHER" id="PTHR11647">
    <property type="entry name" value="HYDRANTOINASE/DIHYDROPYRIMIDINASE FAMILY MEMBER"/>
    <property type="match status" value="1"/>
</dbReference>
<dbReference type="GO" id="GO:0046872">
    <property type="term" value="F:metal ion binding"/>
    <property type="evidence" value="ECO:0007669"/>
    <property type="project" value="UniProtKB-KW"/>
</dbReference>
<comment type="PTM">
    <text evidence="8">Carbamylation allows a single lysine to coordinate two divalent metal cations.</text>
</comment>
<dbReference type="OrthoDB" id="1924787at2759"/>
<evidence type="ECO:0000256" key="4">
    <source>
        <dbReference type="ARBA" id="ARBA00022723"/>
    </source>
</evidence>
<dbReference type="GO" id="GO:0004157">
    <property type="term" value="F:dihydropyrimidinase activity"/>
    <property type="evidence" value="ECO:0007669"/>
    <property type="project" value="UniProtKB-EC"/>
</dbReference>
<dbReference type="CDD" id="cd01314">
    <property type="entry name" value="D-HYD"/>
    <property type="match status" value="1"/>
</dbReference>
<dbReference type="Gene3D" id="3.20.20.140">
    <property type="entry name" value="Metal-dependent hydrolases"/>
    <property type="match status" value="1"/>
</dbReference>
<comment type="similarity">
    <text evidence="2">Belongs to the metallo-dependent hydrolases superfamily. Hydantoinase/dihydropyrimidinase family.</text>
</comment>
<dbReference type="AlphaFoldDB" id="A0A6A6H970"/>
<name>A0A6A6H970_VIRVR</name>
<feature type="domain" description="Amidohydrolase-related" evidence="9">
    <location>
        <begin position="54"/>
        <end position="456"/>
    </location>
</feature>
<evidence type="ECO:0000256" key="6">
    <source>
        <dbReference type="ARBA" id="ARBA00036696"/>
    </source>
</evidence>
<organism evidence="10 11">
    <name type="scientific">Viridothelium virens</name>
    <name type="common">Speckled blister lichen</name>
    <name type="synonym">Trypethelium virens</name>
    <dbReference type="NCBI Taxonomy" id="1048519"/>
    <lineage>
        <taxon>Eukaryota</taxon>
        <taxon>Fungi</taxon>
        <taxon>Dikarya</taxon>
        <taxon>Ascomycota</taxon>
        <taxon>Pezizomycotina</taxon>
        <taxon>Dothideomycetes</taxon>
        <taxon>Dothideomycetes incertae sedis</taxon>
        <taxon>Trypetheliales</taxon>
        <taxon>Trypetheliaceae</taxon>
        <taxon>Viridothelium</taxon>
    </lineage>
</organism>
<evidence type="ECO:0000313" key="11">
    <source>
        <dbReference type="Proteomes" id="UP000800092"/>
    </source>
</evidence>
<dbReference type="EC" id="3.5.2.2" evidence="7"/>
<keyword evidence="11" id="KW-1185">Reference proteome</keyword>
<keyword evidence="5" id="KW-0378">Hydrolase</keyword>
<feature type="modified residue" description="N6-carboxylysine" evidence="8">
    <location>
        <position position="155"/>
    </location>
</feature>
<dbReference type="GO" id="GO:0005737">
    <property type="term" value="C:cytoplasm"/>
    <property type="evidence" value="ECO:0007669"/>
    <property type="project" value="InterPro"/>
</dbReference>
<evidence type="ECO:0000256" key="5">
    <source>
        <dbReference type="ARBA" id="ARBA00022801"/>
    </source>
</evidence>
<comment type="cofactor">
    <cofactor evidence="1">
        <name>Zn(2+)</name>
        <dbReference type="ChEBI" id="CHEBI:29105"/>
    </cofactor>
</comment>
<dbReference type="InterPro" id="IPR032466">
    <property type="entry name" value="Metal_Hydrolase"/>
</dbReference>
<gene>
    <name evidence="10" type="ORF">EV356DRAFT_145628</name>
</gene>
<evidence type="ECO:0000256" key="3">
    <source>
        <dbReference type="ARBA" id="ARBA00022553"/>
    </source>
</evidence>
<dbReference type="Pfam" id="PF01979">
    <property type="entry name" value="Amidohydro_1"/>
    <property type="match status" value="1"/>
</dbReference>
<dbReference type="PANTHER" id="PTHR11647:SF1">
    <property type="entry name" value="COLLAPSIN RESPONSE MEDIATOR PROTEIN"/>
    <property type="match status" value="1"/>
</dbReference>
<dbReference type="SUPFAM" id="SSF51338">
    <property type="entry name" value="Composite domain of metallo-dependent hydrolases"/>
    <property type="match status" value="2"/>
</dbReference>
<evidence type="ECO:0000256" key="2">
    <source>
        <dbReference type="ARBA" id="ARBA00008829"/>
    </source>
</evidence>
<dbReference type="NCBIfam" id="TIGR02033">
    <property type="entry name" value="D-hydantoinase"/>
    <property type="match status" value="1"/>
</dbReference>
<comment type="catalytic activity">
    <reaction evidence="6">
        <text>5,6-dihydrouracil + H2O = 3-(carbamoylamino)propanoate + H(+)</text>
        <dbReference type="Rhea" id="RHEA:16121"/>
        <dbReference type="ChEBI" id="CHEBI:11892"/>
        <dbReference type="ChEBI" id="CHEBI:15377"/>
        <dbReference type="ChEBI" id="CHEBI:15378"/>
        <dbReference type="ChEBI" id="CHEBI:15901"/>
        <dbReference type="EC" id="3.5.2.2"/>
    </reaction>
</comment>
<evidence type="ECO:0000259" key="9">
    <source>
        <dbReference type="Pfam" id="PF01979"/>
    </source>
</evidence>
<evidence type="ECO:0000256" key="1">
    <source>
        <dbReference type="ARBA" id="ARBA00001947"/>
    </source>
</evidence>
<dbReference type="InterPro" id="IPR011059">
    <property type="entry name" value="Metal-dep_hydrolase_composite"/>
</dbReference>
<evidence type="ECO:0000256" key="7">
    <source>
        <dbReference type="ARBA" id="ARBA00039113"/>
    </source>
</evidence>
<keyword evidence="3" id="KW-0597">Phosphoprotein</keyword>
<dbReference type="InterPro" id="IPR011778">
    <property type="entry name" value="Hydantoinase/dihydroPyrase"/>
</dbReference>
<dbReference type="InterPro" id="IPR050378">
    <property type="entry name" value="Metallo-dep_Hydrolases_sf"/>
</dbReference>
<dbReference type="InterPro" id="IPR006680">
    <property type="entry name" value="Amidohydro-rel"/>
</dbReference>
<evidence type="ECO:0000256" key="8">
    <source>
        <dbReference type="PIRSR" id="PIRSR611778-50"/>
    </source>
</evidence>
<dbReference type="SUPFAM" id="SSF51556">
    <property type="entry name" value="Metallo-dependent hydrolases"/>
    <property type="match status" value="1"/>
</dbReference>
<dbReference type="Proteomes" id="UP000800092">
    <property type="component" value="Unassembled WGS sequence"/>
</dbReference>
<protein>
    <recommendedName>
        <fullName evidence="7">dihydropyrimidinase</fullName>
        <ecNumber evidence="7">3.5.2.2</ecNumber>
    </recommendedName>
</protein>
<accession>A0A6A6H970</accession>
<keyword evidence="4" id="KW-0479">Metal-binding</keyword>
<dbReference type="FunFam" id="3.20.20.140:FF:000217">
    <property type="entry name" value="Dihydropyrimidinase-related protein 1"/>
    <property type="match status" value="1"/>
</dbReference>
<dbReference type="EMBL" id="ML991797">
    <property type="protein sequence ID" value="KAF2234562.1"/>
    <property type="molecule type" value="Genomic_DNA"/>
</dbReference>
<sequence length="502" mass="55206">MDFDLVVKNGFIVTAAEVHPPGLEIGVKNGKISCIGVGLPQGPNTKVIDAEGGYITPGGVDSHVHLSQRNCPTGDNWETGSRSAIAGGTTTIIAFVSQEKTNDSLIPVLRDYQAKSTDQSYSDYGFHMILTNPNKTILEKELPMLAKEEGITSVKLYMTYEPMKLSDRQLLDIMTACRALGMTTMIHAENSDMIDLIIERLEARGHTEPYFHAFARPQLAEAEASYRAICLAEIIDAPVLLVHMSSETALQHVRAAQGRLLPIHAETCPQYLYLLSEKLKKTEDDHYHGAKSVCSPPLRHEPSDLDCLWQNVANGTITTFSSDHAPSKYNVPGGKRLGLINGIPKFTKIPNGLPGVETRMPLLFNRAGRIEQGNRITMPRFVQVTATNPAKLYGLDGIKGSIAPGYDADLVIWSIEKENGVTITNSMLHHDIDYTPYEGMTVKSWPRYTILRGNVVWDRDNGGLIGKMGDGKYLKRGKGQILNGRTGNPVKGMATGEREHWA</sequence>
<evidence type="ECO:0000313" key="10">
    <source>
        <dbReference type="EMBL" id="KAF2234562.1"/>
    </source>
</evidence>
<proteinExistence type="inferred from homology"/>
<dbReference type="Gene3D" id="2.30.40.10">
    <property type="entry name" value="Urease, subunit C, domain 1"/>
    <property type="match status" value="1"/>
</dbReference>